<organism evidence="1">
    <name type="scientific">Arundo donax</name>
    <name type="common">Giant reed</name>
    <name type="synonym">Donax arundinaceus</name>
    <dbReference type="NCBI Taxonomy" id="35708"/>
    <lineage>
        <taxon>Eukaryota</taxon>
        <taxon>Viridiplantae</taxon>
        <taxon>Streptophyta</taxon>
        <taxon>Embryophyta</taxon>
        <taxon>Tracheophyta</taxon>
        <taxon>Spermatophyta</taxon>
        <taxon>Magnoliopsida</taxon>
        <taxon>Liliopsida</taxon>
        <taxon>Poales</taxon>
        <taxon>Poaceae</taxon>
        <taxon>PACMAD clade</taxon>
        <taxon>Arundinoideae</taxon>
        <taxon>Arundineae</taxon>
        <taxon>Arundo</taxon>
    </lineage>
</organism>
<accession>A0A0A9GW87</accession>
<proteinExistence type="predicted"/>
<dbReference type="EMBL" id="GBRH01169104">
    <property type="protein sequence ID" value="JAE28792.1"/>
    <property type="molecule type" value="Transcribed_RNA"/>
</dbReference>
<name>A0A0A9GW87_ARUDO</name>
<reference evidence="1" key="2">
    <citation type="journal article" date="2015" name="Data Brief">
        <title>Shoot transcriptome of the giant reed, Arundo donax.</title>
        <authorList>
            <person name="Barrero R.A."/>
            <person name="Guerrero F.D."/>
            <person name="Moolhuijzen P."/>
            <person name="Goolsby J.A."/>
            <person name="Tidwell J."/>
            <person name="Bellgard S.E."/>
            <person name="Bellgard M.I."/>
        </authorList>
    </citation>
    <scope>NUCLEOTIDE SEQUENCE</scope>
    <source>
        <tissue evidence="1">Shoot tissue taken approximately 20 cm above the soil surface</tissue>
    </source>
</reference>
<dbReference type="AlphaFoldDB" id="A0A0A9GW87"/>
<protein>
    <submittedName>
        <fullName evidence="1">Uncharacterized protein</fullName>
    </submittedName>
</protein>
<reference evidence="1" key="1">
    <citation type="submission" date="2014-09" db="EMBL/GenBank/DDBJ databases">
        <authorList>
            <person name="Magalhaes I.L.F."/>
            <person name="Oliveira U."/>
            <person name="Santos F.R."/>
            <person name="Vidigal T.H.D.A."/>
            <person name="Brescovit A.D."/>
            <person name="Santos A.J."/>
        </authorList>
    </citation>
    <scope>NUCLEOTIDE SEQUENCE</scope>
    <source>
        <tissue evidence="1">Shoot tissue taken approximately 20 cm above the soil surface</tissue>
    </source>
</reference>
<sequence>MVERQLAIQHPSLVILPPDGSISKVIDGKGITFASCKQQHARTTHHQPRNMMCLTIHDNKI</sequence>
<evidence type="ECO:0000313" key="1">
    <source>
        <dbReference type="EMBL" id="JAE28792.1"/>
    </source>
</evidence>